<accession>A0A7C2ZDD3</accession>
<dbReference type="InterPro" id="IPR001387">
    <property type="entry name" value="Cro/C1-type_HTH"/>
</dbReference>
<proteinExistence type="predicted"/>
<reference evidence="2" key="1">
    <citation type="journal article" date="2020" name="mSystems">
        <title>Genome- and Community-Level Interaction Insights into Carbon Utilization and Element Cycling Functions of Hydrothermarchaeota in Hydrothermal Sediment.</title>
        <authorList>
            <person name="Zhou Z."/>
            <person name="Liu Y."/>
            <person name="Xu W."/>
            <person name="Pan J."/>
            <person name="Luo Z.H."/>
            <person name="Li M."/>
        </authorList>
    </citation>
    <scope>NUCLEOTIDE SEQUENCE [LARGE SCALE GENOMIC DNA]</scope>
    <source>
        <strain evidence="2">SpSt-132</strain>
    </source>
</reference>
<organism evidence="2">
    <name type="scientific">Hydrogenobacter sp</name>
    <dbReference type="NCBI Taxonomy" id="2152829"/>
    <lineage>
        <taxon>Bacteria</taxon>
        <taxon>Pseudomonadati</taxon>
        <taxon>Aquificota</taxon>
        <taxon>Aquificia</taxon>
        <taxon>Aquificales</taxon>
        <taxon>Aquificaceae</taxon>
        <taxon>Hydrogenobacter</taxon>
    </lineage>
</organism>
<dbReference type="InterPro" id="IPR010982">
    <property type="entry name" value="Lambda_DNA-bd_dom_sf"/>
</dbReference>
<comment type="caution">
    <text evidence="2">The sequence shown here is derived from an EMBL/GenBank/DDBJ whole genome shotgun (WGS) entry which is preliminary data.</text>
</comment>
<dbReference type="SMART" id="SM00530">
    <property type="entry name" value="HTH_XRE"/>
    <property type="match status" value="1"/>
</dbReference>
<evidence type="ECO:0000259" key="1">
    <source>
        <dbReference type="PROSITE" id="PS50943"/>
    </source>
</evidence>
<name>A0A7C2ZDD3_9AQUI</name>
<dbReference type="Gene3D" id="1.10.260.40">
    <property type="entry name" value="lambda repressor-like DNA-binding domains"/>
    <property type="match status" value="1"/>
</dbReference>
<dbReference type="CDD" id="cd00093">
    <property type="entry name" value="HTH_XRE"/>
    <property type="match status" value="1"/>
</dbReference>
<dbReference type="PANTHER" id="PTHR38431">
    <property type="entry name" value="BLL2305 PROTEIN"/>
    <property type="match status" value="1"/>
</dbReference>
<dbReference type="Pfam" id="PF12727">
    <property type="entry name" value="PBP_like"/>
    <property type="match status" value="1"/>
</dbReference>
<gene>
    <name evidence="2" type="ORF">ENO47_01160</name>
</gene>
<dbReference type="InterPro" id="IPR024370">
    <property type="entry name" value="PBP_domain"/>
</dbReference>
<evidence type="ECO:0000313" key="2">
    <source>
        <dbReference type="EMBL" id="HEW45270.1"/>
    </source>
</evidence>
<dbReference type="PROSITE" id="PS50943">
    <property type="entry name" value="HTH_CROC1"/>
    <property type="match status" value="1"/>
</dbReference>
<dbReference type="PANTHER" id="PTHR38431:SF1">
    <property type="entry name" value="BLL2305 PROTEIN"/>
    <property type="match status" value="1"/>
</dbReference>
<dbReference type="GO" id="GO:0003677">
    <property type="term" value="F:DNA binding"/>
    <property type="evidence" value="ECO:0007669"/>
    <property type="project" value="InterPro"/>
</dbReference>
<dbReference type="SUPFAM" id="SSF47413">
    <property type="entry name" value="lambda repressor-like DNA-binding domains"/>
    <property type="match status" value="1"/>
</dbReference>
<feature type="domain" description="HTH cro/C1-type" evidence="1">
    <location>
        <begin position="4"/>
        <end position="58"/>
    </location>
</feature>
<dbReference type="AlphaFoldDB" id="A0A7C2ZDD3"/>
<dbReference type="Pfam" id="PF01381">
    <property type="entry name" value="HTH_3"/>
    <property type="match status" value="1"/>
</dbReference>
<sequence>MNRIKEYRQKLGLSQEELSKITGIPRTTISSIESGNVMPSVDYAIRLARAFGCSVEELFLHEEYSVFPGFKEGLFICYLVGPKRIIAPVDMEYVDVDGFYKNGKTSWFKRLNIPTFVFAGCDNSLKLLTGTLLQEGIRLLTINASSLKALELLKEGYVHMAGLHMGSFEENYRLVKDYLGKGYKVIKVFSWEEGILTRGRPSLKGLKNRLWLAREEGSGARKVFEEIREDIGIKKYKVVNADHEKVAFAIREGLAEAGVGTKVYAYSYGLEFFTIKTEDYCLCYREDLEEDKSFLRLLSLLRSKTYKSLISQIPGYKPEVSVEEAIT</sequence>
<dbReference type="EMBL" id="DSFP01000020">
    <property type="protein sequence ID" value="HEW45270.1"/>
    <property type="molecule type" value="Genomic_DNA"/>
</dbReference>
<protein>
    <submittedName>
        <fullName evidence="2">Helix-turn-helix domain-containing protein</fullName>
    </submittedName>
</protein>